<gene>
    <name evidence="2" type="ORF">B0I31_103380</name>
</gene>
<dbReference type="InterPro" id="IPR029062">
    <property type="entry name" value="Class_I_gatase-like"/>
</dbReference>
<dbReference type="Proteomes" id="UP000241118">
    <property type="component" value="Unassembled WGS sequence"/>
</dbReference>
<keyword evidence="2" id="KW-0645">Protease</keyword>
<accession>A0A2P8IDU6</accession>
<reference evidence="2 3" key="1">
    <citation type="submission" date="2018-03" db="EMBL/GenBank/DDBJ databases">
        <title>Genomic Encyclopedia of Type Strains, Phase III (KMG-III): the genomes of soil and plant-associated and newly described type strains.</title>
        <authorList>
            <person name="Whitman W."/>
        </authorList>
    </citation>
    <scope>NUCLEOTIDE SEQUENCE [LARGE SCALE GENOMIC DNA]</scope>
    <source>
        <strain evidence="2 3">CGMCC 4.7097</strain>
    </source>
</reference>
<proteinExistence type="predicted"/>
<keyword evidence="3" id="KW-1185">Reference proteome</keyword>
<evidence type="ECO:0000313" key="2">
    <source>
        <dbReference type="EMBL" id="PSL56627.1"/>
    </source>
</evidence>
<dbReference type="GO" id="GO:0008233">
    <property type="term" value="F:peptidase activity"/>
    <property type="evidence" value="ECO:0007669"/>
    <property type="project" value="UniProtKB-KW"/>
</dbReference>
<organism evidence="2 3">
    <name type="scientific">Saccharothrix carnea</name>
    <dbReference type="NCBI Taxonomy" id="1280637"/>
    <lineage>
        <taxon>Bacteria</taxon>
        <taxon>Bacillati</taxon>
        <taxon>Actinomycetota</taxon>
        <taxon>Actinomycetes</taxon>
        <taxon>Pseudonocardiales</taxon>
        <taxon>Pseudonocardiaceae</taxon>
        <taxon>Saccharothrix</taxon>
    </lineage>
</organism>
<feature type="domain" description="DJ-1/PfpI" evidence="1">
    <location>
        <begin position="5"/>
        <end position="172"/>
    </location>
</feature>
<dbReference type="Pfam" id="PF01965">
    <property type="entry name" value="DJ-1_PfpI"/>
    <property type="match status" value="1"/>
</dbReference>
<dbReference type="EMBL" id="PYAX01000003">
    <property type="protein sequence ID" value="PSL56627.1"/>
    <property type="molecule type" value="Genomic_DNA"/>
</dbReference>
<dbReference type="GO" id="GO:0006508">
    <property type="term" value="P:proteolysis"/>
    <property type="evidence" value="ECO:0007669"/>
    <property type="project" value="UniProtKB-KW"/>
</dbReference>
<dbReference type="SUPFAM" id="SSF52317">
    <property type="entry name" value="Class I glutamine amidotransferase-like"/>
    <property type="match status" value="1"/>
</dbReference>
<dbReference type="Gene3D" id="3.40.50.880">
    <property type="match status" value="1"/>
</dbReference>
<dbReference type="OrthoDB" id="6003696at2"/>
<keyword evidence="2" id="KW-0378">Hydrolase</keyword>
<protein>
    <submittedName>
        <fullName evidence="2">Putative intracellular protease/amidase</fullName>
    </submittedName>
</protein>
<comment type="caution">
    <text evidence="2">The sequence shown here is derived from an EMBL/GenBank/DDBJ whole genome shotgun (WGS) entry which is preliminary data.</text>
</comment>
<sequence length="207" mass="21816">MMTKTVHLALYDTLADWEFGYATAQINTPQFQKVPGLYQVRTVGATLDPVTSIGGLRITPDLVLADVDPADSAMLILPGADTWESGDNAVFATAARRWLEAGVPVAAICGATIGLAAEGLLNSREHGGNAVEQLAAVPGYTGAELFSGERAVRADGLITAGAASALEFAREIFVELDLYEPAVLEAWYGLYRTGDPAWFGKLVAAVS</sequence>
<name>A0A2P8IDU6_SACCR</name>
<evidence type="ECO:0000259" key="1">
    <source>
        <dbReference type="Pfam" id="PF01965"/>
    </source>
</evidence>
<dbReference type="InterPro" id="IPR002818">
    <property type="entry name" value="DJ-1/PfpI"/>
</dbReference>
<evidence type="ECO:0000313" key="3">
    <source>
        <dbReference type="Proteomes" id="UP000241118"/>
    </source>
</evidence>
<dbReference type="AlphaFoldDB" id="A0A2P8IDU6"/>